<evidence type="ECO:0000256" key="4">
    <source>
        <dbReference type="ARBA" id="ARBA00022723"/>
    </source>
</evidence>
<proteinExistence type="inferred from homology"/>
<accession>A0A6J6F011</accession>
<dbReference type="SFLD" id="SFLDG01082">
    <property type="entry name" value="B12-binding_domain_containing"/>
    <property type="match status" value="1"/>
</dbReference>
<evidence type="ECO:0000256" key="7">
    <source>
        <dbReference type="ARBA" id="ARBA00023186"/>
    </source>
</evidence>
<dbReference type="EMBL" id="CAESAC010000003">
    <property type="protein sequence ID" value="CAB4329657.1"/>
    <property type="molecule type" value="Genomic_DNA"/>
</dbReference>
<evidence type="ECO:0000256" key="5">
    <source>
        <dbReference type="ARBA" id="ARBA00023004"/>
    </source>
</evidence>
<dbReference type="InterPro" id="IPR034505">
    <property type="entry name" value="Coproporphyrinogen-III_oxidase"/>
</dbReference>
<dbReference type="GO" id="GO:0046872">
    <property type="term" value="F:metal ion binding"/>
    <property type="evidence" value="ECO:0007669"/>
    <property type="project" value="UniProtKB-KW"/>
</dbReference>
<keyword evidence="5" id="KW-0408">Iron</keyword>
<dbReference type="GO" id="GO:0004109">
    <property type="term" value="F:coproporphyrinogen oxidase activity"/>
    <property type="evidence" value="ECO:0007669"/>
    <property type="project" value="InterPro"/>
</dbReference>
<evidence type="ECO:0000256" key="3">
    <source>
        <dbReference type="ARBA" id="ARBA00022691"/>
    </source>
</evidence>
<name>A0A6J6F011_9ZZZZ</name>
<dbReference type="AlphaFoldDB" id="A0A6J6F011"/>
<dbReference type="GO" id="GO:0051539">
    <property type="term" value="F:4 iron, 4 sulfur cluster binding"/>
    <property type="evidence" value="ECO:0007669"/>
    <property type="project" value="InterPro"/>
</dbReference>
<keyword evidence="2" id="KW-0349">Heme</keyword>
<dbReference type="InterPro" id="IPR004559">
    <property type="entry name" value="HemW-like"/>
</dbReference>
<reference evidence="10" key="1">
    <citation type="submission" date="2020-05" db="EMBL/GenBank/DDBJ databases">
        <authorList>
            <person name="Chiriac C."/>
            <person name="Salcher M."/>
            <person name="Ghai R."/>
            <person name="Kavagutti S V."/>
        </authorList>
    </citation>
    <scope>NUCLEOTIDE SEQUENCE</scope>
</reference>
<gene>
    <name evidence="10" type="ORF">UFOPK1776_00019</name>
    <name evidence="9" type="ORF">UFOPK4028_00044</name>
</gene>
<evidence type="ECO:0000256" key="1">
    <source>
        <dbReference type="ARBA" id="ARBA00006100"/>
    </source>
</evidence>
<dbReference type="Gene3D" id="3.20.20.70">
    <property type="entry name" value="Aldolase class I"/>
    <property type="match status" value="1"/>
</dbReference>
<dbReference type="SFLD" id="SFLDS00029">
    <property type="entry name" value="Radical_SAM"/>
    <property type="match status" value="1"/>
</dbReference>
<keyword evidence="3" id="KW-0949">S-adenosyl-L-methionine</keyword>
<evidence type="ECO:0000313" key="9">
    <source>
        <dbReference type="EMBL" id="CAB4329657.1"/>
    </source>
</evidence>
<dbReference type="PANTHER" id="PTHR13932">
    <property type="entry name" value="COPROPORPHYRINIGEN III OXIDASE"/>
    <property type="match status" value="1"/>
</dbReference>
<dbReference type="EMBL" id="CAEZUC010000001">
    <property type="protein sequence ID" value="CAB4581726.1"/>
    <property type="molecule type" value="Genomic_DNA"/>
</dbReference>
<comment type="similarity">
    <text evidence="1">Belongs to the anaerobic coproporphyrinogen-III oxidase family. HemW subfamily.</text>
</comment>
<dbReference type="InterPro" id="IPR007197">
    <property type="entry name" value="rSAM"/>
</dbReference>
<dbReference type="InterPro" id="IPR006638">
    <property type="entry name" value="Elp3/MiaA/NifB-like_rSAM"/>
</dbReference>
<dbReference type="InterPro" id="IPR013785">
    <property type="entry name" value="Aldolase_TIM"/>
</dbReference>
<dbReference type="SFLD" id="SFLDF00562">
    <property type="entry name" value="HemN-like__clustered_with_heat"/>
    <property type="match status" value="1"/>
</dbReference>
<dbReference type="GO" id="GO:0005737">
    <property type="term" value="C:cytoplasm"/>
    <property type="evidence" value="ECO:0007669"/>
    <property type="project" value="InterPro"/>
</dbReference>
<dbReference type="PANTHER" id="PTHR13932:SF5">
    <property type="entry name" value="RADICAL S-ADENOSYL METHIONINE DOMAIN-CONTAINING PROTEIN 1, MITOCHONDRIAL"/>
    <property type="match status" value="1"/>
</dbReference>
<sequence>MKLAFYIHIPYCSKRCGYCDFNTYTPSELKISSGLNEISNNYIDLVLKELELAKSKIQEPVHVSSIFFGGGTPSLMEPEDLGRVIRKIRTDFVLTDEVEITLEVNPDSVDKQKLQQFFDVGINRVSIGMQSAVSHVLKTLDRTHNPENISKVTNWANEVGFKEISVDLIYGIPGESKEDWQVSIDSALSLPISHISAYALIVEPGTKLAAQIKRGEVDQVDDDLTAEKYLMADQAFTNAGFNWYELSNWAKDGSRSKHNLSYWLGENWWGIGPGAHSHLNGERFWNVKHPSMYKEKIELNQLPIADSEILDSKQIESERLMLSIRLTSGIETKSLNEKQITDLSGYVESGHLNHSDWQQGRAILTLNGRLIADRIVREILL</sequence>
<keyword evidence="4" id="KW-0479">Metal-binding</keyword>
<dbReference type="Pfam" id="PF04055">
    <property type="entry name" value="Radical_SAM"/>
    <property type="match status" value="1"/>
</dbReference>
<dbReference type="PROSITE" id="PS51918">
    <property type="entry name" value="RADICAL_SAM"/>
    <property type="match status" value="1"/>
</dbReference>
<keyword evidence="7" id="KW-0143">Chaperone</keyword>
<evidence type="ECO:0000259" key="8">
    <source>
        <dbReference type="PROSITE" id="PS51918"/>
    </source>
</evidence>
<dbReference type="CDD" id="cd01335">
    <property type="entry name" value="Radical_SAM"/>
    <property type="match status" value="1"/>
</dbReference>
<dbReference type="NCBIfam" id="TIGR00539">
    <property type="entry name" value="hemN_rel"/>
    <property type="match status" value="1"/>
</dbReference>
<organism evidence="10">
    <name type="scientific">freshwater metagenome</name>
    <dbReference type="NCBI Taxonomy" id="449393"/>
    <lineage>
        <taxon>unclassified sequences</taxon>
        <taxon>metagenomes</taxon>
        <taxon>ecological metagenomes</taxon>
    </lineage>
</organism>
<dbReference type="SUPFAM" id="SSF102114">
    <property type="entry name" value="Radical SAM enzymes"/>
    <property type="match status" value="1"/>
</dbReference>
<evidence type="ECO:0000256" key="2">
    <source>
        <dbReference type="ARBA" id="ARBA00022617"/>
    </source>
</evidence>
<dbReference type="SFLD" id="SFLDG01065">
    <property type="entry name" value="anaerobic_coproporphyrinogen-I"/>
    <property type="match status" value="1"/>
</dbReference>
<evidence type="ECO:0000256" key="6">
    <source>
        <dbReference type="ARBA" id="ARBA00023014"/>
    </source>
</evidence>
<protein>
    <submittedName>
        <fullName evidence="10">Unannotated protein</fullName>
    </submittedName>
</protein>
<dbReference type="SFLD" id="SFLDF00288">
    <property type="entry name" value="HemN-like__clustered_with_nucl"/>
    <property type="match status" value="1"/>
</dbReference>
<keyword evidence="6" id="KW-0411">Iron-sulfur</keyword>
<feature type="domain" description="Radical SAM core" evidence="8">
    <location>
        <begin position="1"/>
        <end position="242"/>
    </location>
</feature>
<dbReference type="GO" id="GO:0006779">
    <property type="term" value="P:porphyrin-containing compound biosynthetic process"/>
    <property type="evidence" value="ECO:0007669"/>
    <property type="project" value="InterPro"/>
</dbReference>
<dbReference type="SMART" id="SM00729">
    <property type="entry name" value="Elp3"/>
    <property type="match status" value="1"/>
</dbReference>
<evidence type="ECO:0000313" key="10">
    <source>
        <dbReference type="EMBL" id="CAB4581726.1"/>
    </source>
</evidence>
<dbReference type="InterPro" id="IPR058240">
    <property type="entry name" value="rSAM_sf"/>
</dbReference>